<gene>
    <name evidence="2" type="ORF">DFH08DRAFT_934534</name>
</gene>
<reference evidence="2" key="1">
    <citation type="submission" date="2023-03" db="EMBL/GenBank/DDBJ databases">
        <title>Massive genome expansion in bonnet fungi (Mycena s.s.) driven by repeated elements and novel gene families across ecological guilds.</title>
        <authorList>
            <consortium name="Lawrence Berkeley National Laboratory"/>
            <person name="Harder C.B."/>
            <person name="Miyauchi S."/>
            <person name="Viragh M."/>
            <person name="Kuo A."/>
            <person name="Thoen E."/>
            <person name="Andreopoulos B."/>
            <person name="Lu D."/>
            <person name="Skrede I."/>
            <person name="Drula E."/>
            <person name="Henrissat B."/>
            <person name="Morin E."/>
            <person name="Kohler A."/>
            <person name="Barry K."/>
            <person name="LaButti K."/>
            <person name="Morin E."/>
            <person name="Salamov A."/>
            <person name="Lipzen A."/>
            <person name="Mereny Z."/>
            <person name="Hegedus B."/>
            <person name="Baldrian P."/>
            <person name="Stursova M."/>
            <person name="Weitz H."/>
            <person name="Taylor A."/>
            <person name="Grigoriev I.V."/>
            <person name="Nagy L.G."/>
            <person name="Martin F."/>
            <person name="Kauserud H."/>
        </authorList>
    </citation>
    <scope>NUCLEOTIDE SEQUENCE</scope>
    <source>
        <strain evidence="2">CBHHK002</strain>
    </source>
</reference>
<feature type="signal peptide" evidence="1">
    <location>
        <begin position="1"/>
        <end position="17"/>
    </location>
</feature>
<name>A0AAD7A963_9AGAR</name>
<protein>
    <submittedName>
        <fullName evidence="2">Uncharacterized protein</fullName>
    </submittedName>
</protein>
<dbReference type="EMBL" id="JARIHO010000012">
    <property type="protein sequence ID" value="KAJ7351969.1"/>
    <property type="molecule type" value="Genomic_DNA"/>
</dbReference>
<keyword evidence="1" id="KW-0732">Signal</keyword>
<dbReference type="AlphaFoldDB" id="A0AAD7A963"/>
<evidence type="ECO:0000313" key="3">
    <source>
        <dbReference type="Proteomes" id="UP001218218"/>
    </source>
</evidence>
<sequence>MLGSVLILLSLLLGAVAHPSPALRDTTLLLSRQDDGETGIGPIAPGCESACNPLVPVYEHASVDDASVTCVGNTLNQVVACSTCEFKVLGLSQSEIDDKIKGLKDVCAAATSNNNGCGRLAAGGGMLGSVLVGLALVVL</sequence>
<comment type="caution">
    <text evidence="2">The sequence shown here is derived from an EMBL/GenBank/DDBJ whole genome shotgun (WGS) entry which is preliminary data.</text>
</comment>
<feature type="chain" id="PRO_5041974680" evidence="1">
    <location>
        <begin position="18"/>
        <end position="139"/>
    </location>
</feature>
<keyword evidence="3" id="KW-1185">Reference proteome</keyword>
<evidence type="ECO:0000313" key="2">
    <source>
        <dbReference type="EMBL" id="KAJ7351969.1"/>
    </source>
</evidence>
<proteinExistence type="predicted"/>
<dbReference type="Proteomes" id="UP001218218">
    <property type="component" value="Unassembled WGS sequence"/>
</dbReference>
<organism evidence="2 3">
    <name type="scientific">Mycena albidolilacea</name>
    <dbReference type="NCBI Taxonomy" id="1033008"/>
    <lineage>
        <taxon>Eukaryota</taxon>
        <taxon>Fungi</taxon>
        <taxon>Dikarya</taxon>
        <taxon>Basidiomycota</taxon>
        <taxon>Agaricomycotina</taxon>
        <taxon>Agaricomycetes</taxon>
        <taxon>Agaricomycetidae</taxon>
        <taxon>Agaricales</taxon>
        <taxon>Marasmiineae</taxon>
        <taxon>Mycenaceae</taxon>
        <taxon>Mycena</taxon>
    </lineage>
</organism>
<evidence type="ECO:0000256" key="1">
    <source>
        <dbReference type="SAM" id="SignalP"/>
    </source>
</evidence>
<accession>A0AAD7A963</accession>